<evidence type="ECO:0000256" key="4">
    <source>
        <dbReference type="ARBA" id="ARBA00023014"/>
    </source>
</evidence>
<dbReference type="GO" id="GO:0004160">
    <property type="term" value="F:dihydroxy-acid dehydratase activity"/>
    <property type="evidence" value="ECO:0007669"/>
    <property type="project" value="UniProtKB-EC"/>
</dbReference>
<dbReference type="Pfam" id="PF00920">
    <property type="entry name" value="ILVD_EDD_N"/>
    <property type="match status" value="1"/>
</dbReference>
<dbReference type="OrthoDB" id="9807077at2"/>
<dbReference type="NCBIfam" id="NF004784">
    <property type="entry name" value="PRK06131.1"/>
    <property type="match status" value="1"/>
</dbReference>
<dbReference type="AlphaFoldDB" id="A0A5B8FSY8"/>
<dbReference type="GO" id="GO:0046872">
    <property type="term" value="F:metal ion binding"/>
    <property type="evidence" value="ECO:0007669"/>
    <property type="project" value="UniProtKB-KW"/>
</dbReference>
<dbReference type="SUPFAM" id="SSF52016">
    <property type="entry name" value="LeuD/IlvD-like"/>
    <property type="match status" value="1"/>
</dbReference>
<dbReference type="EMBL" id="CP040818">
    <property type="protein sequence ID" value="QDL91485.1"/>
    <property type="molecule type" value="Genomic_DNA"/>
</dbReference>
<dbReference type="GO" id="GO:0051536">
    <property type="term" value="F:iron-sulfur cluster binding"/>
    <property type="evidence" value="ECO:0007669"/>
    <property type="project" value="UniProtKB-KW"/>
</dbReference>
<dbReference type="SUPFAM" id="SSF143975">
    <property type="entry name" value="IlvD/EDD N-terminal domain-like"/>
    <property type="match status" value="1"/>
</dbReference>
<sequence length="568" mass="60255">MTDRTPPHGYDIGLTDYGDTGFSRYLRRGFARSTGLSEKMLEKPIVGIATTRSDFNNCHRYMPELAEAVSRGVLAAGALPRAFPTISLGEVNLNPTSMMFRNLMSMDTEEMIRAQPMDAVVLIGGCDKTVPAQLMGAVSAGRPFVQLVTGPMSTSRHRGERVGACTDCRRYWGQFRAGTLDSEEIGAIETRLAATAGTCSVMGTASTMAAIAEILGVALPGSATIPAVDSARLAMAERCGEVAVELIRTPIAPREIVTAKSVENALRGLMAIGGSTNAILHLTAIAGRAGIRISQARLNAISDETPTIVNLKPVGEGYMEDLHAAGGIEAVLHELRPLLHLDTRTVEGRSLGDLLSAPPAWVDRAFIRPAQDPVSPLGGLIALRGSLAPNGAIFKRAAATPALFETEGRAVVFDGLEDLATRIDAPDLDVAAGDILVLKNAGPVATGMPEAGYLPIPRKLAQQGVKDMVRISDARMSGTAFGTIVLHVSPEAGVGGPLAAVRNGDRIRLSVAEKRIDLLVPQEEIDRRLAAIAPPPRPRRGYRALYARSVLQAEEGCDFDFLLPPPEA</sequence>
<keyword evidence="9" id="KW-1185">Reference proteome</keyword>
<dbReference type="InterPro" id="IPR000581">
    <property type="entry name" value="ILV_EDD_N"/>
</dbReference>
<feature type="domain" description="Dihydroxy-acid/6-phosphogluconate dehydratase N-terminal" evidence="6">
    <location>
        <begin position="43"/>
        <end position="353"/>
    </location>
</feature>
<keyword evidence="2" id="KW-0479">Metal-binding</keyword>
<evidence type="ECO:0000256" key="2">
    <source>
        <dbReference type="ARBA" id="ARBA00022723"/>
    </source>
</evidence>
<dbReference type="InterPro" id="IPR052352">
    <property type="entry name" value="Sugar_Degrad_Dehydratases"/>
</dbReference>
<dbReference type="KEGG" id="ppru:FDP22_06630"/>
<gene>
    <name evidence="8" type="ORF">FDP22_06630</name>
</gene>
<reference evidence="8 9" key="1">
    <citation type="submission" date="2019-06" db="EMBL/GenBank/DDBJ databases">
        <title>Genome sequence of Rhodobacteraceae bacterium D4M1.</title>
        <authorList>
            <person name="Cao J."/>
        </authorList>
    </citation>
    <scope>NUCLEOTIDE SEQUENCE [LARGE SCALE GENOMIC DNA]</scope>
    <source>
        <strain evidence="8 9">D4M1</strain>
    </source>
</reference>
<dbReference type="Proteomes" id="UP000305888">
    <property type="component" value="Chromosome"/>
</dbReference>
<dbReference type="InterPro" id="IPR056740">
    <property type="entry name" value="ILV_EDD_C"/>
</dbReference>
<dbReference type="RefSeq" id="WP_138577688.1">
    <property type="nucleotide sequence ID" value="NZ_CP040818.1"/>
</dbReference>
<feature type="domain" description="Dihydroxy-acid/6-phosphogluconate dehydratase C-terminal" evidence="7">
    <location>
        <begin position="366"/>
        <end position="557"/>
    </location>
</feature>
<keyword evidence="5 8" id="KW-0456">Lyase</keyword>
<dbReference type="InterPro" id="IPR020558">
    <property type="entry name" value="DiOHA_6PGluconate_deHydtase_CS"/>
</dbReference>
<dbReference type="InterPro" id="IPR042096">
    <property type="entry name" value="Dihydro-acid_dehy_C"/>
</dbReference>
<dbReference type="InterPro" id="IPR037237">
    <property type="entry name" value="IlvD/EDD_N"/>
</dbReference>
<keyword evidence="3" id="KW-0408">Iron</keyword>
<proteinExistence type="inferred from homology"/>
<evidence type="ECO:0000256" key="3">
    <source>
        <dbReference type="ARBA" id="ARBA00023004"/>
    </source>
</evidence>
<dbReference type="EC" id="4.2.1.9" evidence="8"/>
<name>A0A5B8FSY8_9RHOB</name>
<dbReference type="PANTHER" id="PTHR43183:SF1">
    <property type="entry name" value="HYPOTHETICAL DIHYDROXY-ACID DEHYDRATASE (EUROFUNG)-RELATED"/>
    <property type="match status" value="1"/>
</dbReference>
<evidence type="ECO:0000259" key="6">
    <source>
        <dbReference type="Pfam" id="PF00920"/>
    </source>
</evidence>
<dbReference type="Gene3D" id="3.50.30.80">
    <property type="entry name" value="IlvD/EDD C-terminal domain-like"/>
    <property type="match status" value="1"/>
</dbReference>
<dbReference type="Pfam" id="PF24877">
    <property type="entry name" value="ILV_EDD_C"/>
    <property type="match status" value="1"/>
</dbReference>
<dbReference type="PANTHER" id="PTHR43183">
    <property type="entry name" value="HYPOTHETICAL DIHYDROXYACID DEHYDRATASE (EUROFUNG)-RELATED"/>
    <property type="match status" value="1"/>
</dbReference>
<comment type="similarity">
    <text evidence="1">Belongs to the IlvD/Edd family.</text>
</comment>
<evidence type="ECO:0000256" key="5">
    <source>
        <dbReference type="ARBA" id="ARBA00023239"/>
    </source>
</evidence>
<keyword evidence="4" id="KW-0411">Iron-sulfur</keyword>
<accession>A0A5B8FSY8</accession>
<evidence type="ECO:0000313" key="9">
    <source>
        <dbReference type="Proteomes" id="UP000305888"/>
    </source>
</evidence>
<organism evidence="8 9">
    <name type="scientific">Paroceanicella profunda</name>
    <dbReference type="NCBI Taxonomy" id="2579971"/>
    <lineage>
        <taxon>Bacteria</taxon>
        <taxon>Pseudomonadati</taxon>
        <taxon>Pseudomonadota</taxon>
        <taxon>Alphaproteobacteria</taxon>
        <taxon>Rhodobacterales</taxon>
        <taxon>Paracoccaceae</taxon>
        <taxon>Paroceanicella</taxon>
    </lineage>
</organism>
<protein>
    <submittedName>
        <fullName evidence="8">Dihydroxy-acid dehydratase</fullName>
        <ecNumber evidence="8">4.2.1.9</ecNumber>
    </submittedName>
</protein>
<evidence type="ECO:0000259" key="7">
    <source>
        <dbReference type="Pfam" id="PF24877"/>
    </source>
</evidence>
<dbReference type="PROSITE" id="PS00886">
    <property type="entry name" value="ILVD_EDD_1"/>
    <property type="match status" value="1"/>
</dbReference>
<evidence type="ECO:0000313" key="8">
    <source>
        <dbReference type="EMBL" id="QDL91485.1"/>
    </source>
</evidence>
<evidence type="ECO:0000256" key="1">
    <source>
        <dbReference type="ARBA" id="ARBA00006486"/>
    </source>
</evidence>